<sequence length="187" mass="21686">MEPIVNRVAQSDIVVYNLEALWDERPIVELDLAPFLEEGLILREKPFRQQVQAHDWSQYADKHVAIYCSTDAIVPIWAYMLVATKLHGIARSVAFGRREDLLRNYFVRALEQEDWSKYRDRIVVVKGCASKIVPVDAYVQAVLRLQEVARKVMYGEPCSSVPLWRRPEARPRPQAQTVRPAFPERPE</sequence>
<protein>
    <recommendedName>
        <fullName evidence="4">DUF2480 family protein</fullName>
    </recommendedName>
</protein>
<dbReference type="KEGG" id="rmr:Rmar_0715"/>
<dbReference type="OrthoDB" id="9803040at2"/>
<dbReference type="eggNOG" id="ENOG502ZBK6">
    <property type="taxonomic scope" value="Bacteria"/>
</dbReference>
<name>D0MG57_RHOM4</name>
<dbReference type="Proteomes" id="UP000002221">
    <property type="component" value="Chromosome"/>
</dbReference>
<evidence type="ECO:0000313" key="3">
    <source>
        <dbReference type="Proteomes" id="UP000002221"/>
    </source>
</evidence>
<feature type="region of interest" description="Disordered" evidence="1">
    <location>
        <begin position="165"/>
        <end position="187"/>
    </location>
</feature>
<dbReference type="Pfam" id="PF10652">
    <property type="entry name" value="DUF2480"/>
    <property type="match status" value="1"/>
</dbReference>
<dbReference type="InterPro" id="IPR018914">
    <property type="entry name" value="DUF2480"/>
</dbReference>
<dbReference type="HOGENOM" id="CLU_1575646_0_0_10"/>
<evidence type="ECO:0000256" key="1">
    <source>
        <dbReference type="SAM" id="MobiDB-lite"/>
    </source>
</evidence>
<evidence type="ECO:0000313" key="2">
    <source>
        <dbReference type="EMBL" id="ACY47613.1"/>
    </source>
</evidence>
<dbReference type="EMBL" id="CP001807">
    <property type="protein sequence ID" value="ACY47613.1"/>
    <property type="molecule type" value="Genomic_DNA"/>
</dbReference>
<reference evidence="2 3" key="1">
    <citation type="journal article" date="2009" name="Stand. Genomic Sci.">
        <title>Complete genome sequence of Rhodothermus marinus type strain (R-10).</title>
        <authorList>
            <person name="Nolan M."/>
            <person name="Tindall B.J."/>
            <person name="Pomrenke H."/>
            <person name="Lapidus A."/>
            <person name="Copeland A."/>
            <person name="Glavina Del Rio T."/>
            <person name="Lucas S."/>
            <person name="Chen F."/>
            <person name="Tice H."/>
            <person name="Cheng J.F."/>
            <person name="Saunders E."/>
            <person name="Han C."/>
            <person name="Bruce D."/>
            <person name="Goodwin L."/>
            <person name="Chain P."/>
            <person name="Pitluck S."/>
            <person name="Ovchinikova G."/>
            <person name="Pati A."/>
            <person name="Ivanova N."/>
            <person name="Mavromatis K."/>
            <person name="Chen A."/>
            <person name="Palaniappan K."/>
            <person name="Land M."/>
            <person name="Hauser L."/>
            <person name="Chang Y.J."/>
            <person name="Jeffries C.D."/>
            <person name="Brettin T."/>
            <person name="Goker M."/>
            <person name="Bristow J."/>
            <person name="Eisen J.A."/>
            <person name="Markowitz V."/>
            <person name="Hugenholtz P."/>
            <person name="Kyrpides N.C."/>
            <person name="Klenk H.P."/>
            <person name="Detter J.C."/>
        </authorList>
    </citation>
    <scope>NUCLEOTIDE SEQUENCE [LARGE SCALE GENOMIC DNA]</scope>
    <source>
        <strain evidence="3">ATCC 43812 / DSM 4252 / R-10</strain>
    </source>
</reference>
<proteinExistence type="predicted"/>
<gene>
    <name evidence="2" type="ordered locus">Rmar_0715</name>
</gene>
<evidence type="ECO:0008006" key="4">
    <source>
        <dbReference type="Google" id="ProtNLM"/>
    </source>
</evidence>
<accession>D0MG57</accession>
<dbReference type="AlphaFoldDB" id="D0MG57"/>
<dbReference type="STRING" id="518766.Rmar_0715"/>
<organism evidence="2 3">
    <name type="scientific">Rhodothermus marinus (strain ATCC 43812 / DSM 4252 / R-10)</name>
    <name type="common">Rhodothermus obamensis</name>
    <dbReference type="NCBI Taxonomy" id="518766"/>
    <lineage>
        <taxon>Bacteria</taxon>
        <taxon>Pseudomonadati</taxon>
        <taxon>Rhodothermota</taxon>
        <taxon>Rhodothermia</taxon>
        <taxon>Rhodothermales</taxon>
        <taxon>Rhodothermaceae</taxon>
        <taxon>Rhodothermus</taxon>
    </lineage>
</organism>
<keyword evidence="3" id="KW-1185">Reference proteome</keyword>
<dbReference type="RefSeq" id="WP_012843225.1">
    <property type="nucleotide sequence ID" value="NC_013501.1"/>
</dbReference>